<dbReference type="OrthoDB" id="6581954at2759"/>
<feature type="transmembrane region" description="Helical" evidence="7">
    <location>
        <begin position="258"/>
        <end position="279"/>
    </location>
</feature>
<dbReference type="SUPFAM" id="SSF161070">
    <property type="entry name" value="SNF-like"/>
    <property type="match status" value="1"/>
</dbReference>
<feature type="region of interest" description="Disordered" evidence="6">
    <location>
        <begin position="621"/>
        <end position="660"/>
    </location>
</feature>
<dbReference type="AlphaFoldDB" id="A0A8K0SF75"/>
<feature type="transmembrane region" description="Helical" evidence="7">
    <location>
        <begin position="347"/>
        <end position="375"/>
    </location>
</feature>
<evidence type="ECO:0000313" key="9">
    <source>
        <dbReference type="Proteomes" id="UP000813444"/>
    </source>
</evidence>
<organism evidence="8 9">
    <name type="scientific">Stachybotrys elegans</name>
    <dbReference type="NCBI Taxonomy" id="80388"/>
    <lineage>
        <taxon>Eukaryota</taxon>
        <taxon>Fungi</taxon>
        <taxon>Dikarya</taxon>
        <taxon>Ascomycota</taxon>
        <taxon>Pezizomycotina</taxon>
        <taxon>Sordariomycetes</taxon>
        <taxon>Hypocreomycetidae</taxon>
        <taxon>Hypocreales</taxon>
        <taxon>Stachybotryaceae</taxon>
        <taxon>Stachybotrys</taxon>
    </lineage>
</organism>
<evidence type="ECO:0000313" key="8">
    <source>
        <dbReference type="EMBL" id="KAH7305909.1"/>
    </source>
</evidence>
<feature type="transmembrane region" description="Helical" evidence="7">
    <location>
        <begin position="60"/>
        <end position="82"/>
    </location>
</feature>
<dbReference type="PANTHER" id="PTHR11616">
    <property type="entry name" value="SODIUM/CHLORIDE DEPENDENT TRANSPORTER"/>
    <property type="match status" value="1"/>
</dbReference>
<dbReference type="PROSITE" id="PS50267">
    <property type="entry name" value="NA_NEUROTRAN_SYMP_3"/>
    <property type="match status" value="1"/>
</dbReference>
<gene>
    <name evidence="8" type="ORF">B0I35DRAFT_492552</name>
</gene>
<evidence type="ECO:0000256" key="7">
    <source>
        <dbReference type="SAM" id="Phobius"/>
    </source>
</evidence>
<dbReference type="GO" id="GO:0005886">
    <property type="term" value="C:plasma membrane"/>
    <property type="evidence" value="ECO:0007669"/>
    <property type="project" value="TreeGrafter"/>
</dbReference>
<dbReference type="GO" id="GO:0035725">
    <property type="term" value="P:sodium ion transmembrane transport"/>
    <property type="evidence" value="ECO:0007669"/>
    <property type="project" value="TreeGrafter"/>
</dbReference>
<evidence type="ECO:0000256" key="6">
    <source>
        <dbReference type="SAM" id="MobiDB-lite"/>
    </source>
</evidence>
<keyword evidence="5 7" id="KW-0472">Membrane</keyword>
<keyword evidence="3 7" id="KW-0812">Transmembrane</keyword>
<keyword evidence="2" id="KW-0813">Transport</keyword>
<feature type="transmembrane region" description="Helical" evidence="7">
    <location>
        <begin position="30"/>
        <end position="48"/>
    </location>
</feature>
<sequence>MAILDVIKKTFMGTATKDADGRDQWASRSAFVLAAMGGAVGLGNLLRYPSVVFNNSGAQWFIPYLIALFFLGIPILLLELSIGQAYRGGCVIAFNNINARAKGVGLGVVLTGYQVVVYYVPILSWVMTYFRWSFTNPLPWTDRVTDFYFQDVIRNEDPIPAVYSGASVVSYASYPSADLIGESAGWSAFTFFLIWLCISNGVGTTGRVVYLTMGLPVVMLFVLLGRGVSLPNAGRGINYYIGSWNTEKLADGQIWQEALGQIFFSIGVGFGYFTSFASYRSKHSNAVQDTLIISLCNSAYEVVAAFGVFGVIGYLGLSPEEDGPLGTFSTGFLTYPEAIAQMPASNLWAVLFFLTLMFLGLSSAFALLDSLVTLVCDTDWGKKIPRVAVTAILCVISFLLSLIFCTEFGYYLLDAVDTYVNYLSLFFVVWAEIVCATTLYRAKDVMNQVGRPAVLIYNGGYLLGQICGLGLAHGYSAPAGAGLGFGLYVLGLVTSLLLARTPDARTPRFFQKLPFMDRLYWLMFYSGTQLTRDLNYTVGEGGNWKIPFFWAHILKYISAPILAIVYSFSYPRFNSNRGDPLHIFAFTVCHLTVLMIIIGFIIPKWFDVFVPPARRNDGKAQYIPGVDATPMQDADQDTEQDASATEQDMALPPSKEAGRE</sequence>
<evidence type="ECO:0000256" key="3">
    <source>
        <dbReference type="ARBA" id="ARBA00022692"/>
    </source>
</evidence>
<feature type="transmembrane region" description="Helical" evidence="7">
    <location>
        <begin position="419"/>
        <end position="442"/>
    </location>
</feature>
<feature type="transmembrane region" description="Helical" evidence="7">
    <location>
        <begin position="184"/>
        <end position="202"/>
    </location>
</feature>
<keyword evidence="4 7" id="KW-1133">Transmembrane helix</keyword>
<feature type="transmembrane region" description="Helical" evidence="7">
    <location>
        <begin position="291"/>
        <end position="315"/>
    </location>
</feature>
<dbReference type="PRINTS" id="PR00176">
    <property type="entry name" value="NANEUSMPORT"/>
</dbReference>
<dbReference type="InterPro" id="IPR000175">
    <property type="entry name" value="Na/ntran_symport"/>
</dbReference>
<feature type="transmembrane region" description="Helical" evidence="7">
    <location>
        <begin position="387"/>
        <end position="413"/>
    </location>
</feature>
<dbReference type="Proteomes" id="UP000813444">
    <property type="component" value="Unassembled WGS sequence"/>
</dbReference>
<proteinExistence type="predicted"/>
<accession>A0A8K0SF75</accession>
<comment type="subcellular location">
    <subcellularLocation>
        <location evidence="1">Membrane</location>
        <topology evidence="1">Multi-pass membrane protein</topology>
    </subcellularLocation>
</comment>
<evidence type="ECO:0000256" key="2">
    <source>
        <dbReference type="ARBA" id="ARBA00022448"/>
    </source>
</evidence>
<evidence type="ECO:0000256" key="4">
    <source>
        <dbReference type="ARBA" id="ARBA00022989"/>
    </source>
</evidence>
<feature type="transmembrane region" description="Helical" evidence="7">
    <location>
        <begin position="481"/>
        <end position="499"/>
    </location>
</feature>
<name>A0A8K0SF75_9HYPO</name>
<dbReference type="PANTHER" id="PTHR11616:SF240">
    <property type="entry name" value="BLOATED TUBULES, ISOFORM B-RELATED"/>
    <property type="match status" value="1"/>
</dbReference>
<comment type="caution">
    <text evidence="8">The sequence shown here is derived from an EMBL/GenBank/DDBJ whole genome shotgun (WGS) entry which is preliminary data.</text>
</comment>
<feature type="transmembrane region" description="Helical" evidence="7">
    <location>
        <begin position="548"/>
        <end position="569"/>
    </location>
</feature>
<evidence type="ECO:0000256" key="1">
    <source>
        <dbReference type="ARBA" id="ARBA00004141"/>
    </source>
</evidence>
<reference evidence="8" key="1">
    <citation type="journal article" date="2021" name="Nat. Commun.">
        <title>Genetic determinants of endophytism in the Arabidopsis root mycobiome.</title>
        <authorList>
            <person name="Mesny F."/>
            <person name="Miyauchi S."/>
            <person name="Thiergart T."/>
            <person name="Pickel B."/>
            <person name="Atanasova L."/>
            <person name="Karlsson M."/>
            <person name="Huettel B."/>
            <person name="Barry K.W."/>
            <person name="Haridas S."/>
            <person name="Chen C."/>
            <person name="Bauer D."/>
            <person name="Andreopoulos W."/>
            <person name="Pangilinan J."/>
            <person name="LaButti K."/>
            <person name="Riley R."/>
            <person name="Lipzen A."/>
            <person name="Clum A."/>
            <person name="Drula E."/>
            <person name="Henrissat B."/>
            <person name="Kohler A."/>
            <person name="Grigoriev I.V."/>
            <person name="Martin F.M."/>
            <person name="Hacquard S."/>
        </authorList>
    </citation>
    <scope>NUCLEOTIDE SEQUENCE</scope>
    <source>
        <strain evidence="8">MPI-CAGE-CH-0235</strain>
    </source>
</reference>
<feature type="transmembrane region" description="Helical" evidence="7">
    <location>
        <begin position="103"/>
        <end position="130"/>
    </location>
</feature>
<dbReference type="EMBL" id="JAGPNK010000017">
    <property type="protein sequence ID" value="KAH7305909.1"/>
    <property type="molecule type" value="Genomic_DNA"/>
</dbReference>
<feature type="transmembrane region" description="Helical" evidence="7">
    <location>
        <begin position="454"/>
        <end position="475"/>
    </location>
</feature>
<evidence type="ECO:0000256" key="5">
    <source>
        <dbReference type="ARBA" id="ARBA00023136"/>
    </source>
</evidence>
<feature type="transmembrane region" description="Helical" evidence="7">
    <location>
        <begin position="209"/>
        <end position="228"/>
    </location>
</feature>
<feature type="transmembrane region" description="Helical" evidence="7">
    <location>
        <begin position="581"/>
        <end position="602"/>
    </location>
</feature>
<protein>
    <submittedName>
        <fullName evidence="8">Creatine transporter</fullName>
    </submittedName>
</protein>
<dbReference type="InterPro" id="IPR037272">
    <property type="entry name" value="SNS_sf"/>
</dbReference>
<keyword evidence="9" id="KW-1185">Reference proteome</keyword>
<dbReference type="CDD" id="cd11554">
    <property type="entry name" value="SLC6sbd_u2"/>
    <property type="match status" value="1"/>
</dbReference>
<dbReference type="Pfam" id="PF00209">
    <property type="entry name" value="SNF"/>
    <property type="match status" value="2"/>
</dbReference>